<dbReference type="Gene3D" id="3.40.1010.10">
    <property type="entry name" value="Cobalt-precorrin-4 Transmethylase, Domain 1"/>
    <property type="match status" value="1"/>
</dbReference>
<dbReference type="FunFam" id="3.30.950.10:FF:000002">
    <property type="entry name" value="Ribosomal RNA small subunit methyltransferase I"/>
    <property type="match status" value="1"/>
</dbReference>
<evidence type="ECO:0000256" key="7">
    <source>
        <dbReference type="SAM" id="MobiDB-lite"/>
    </source>
</evidence>
<dbReference type="PROSITE" id="PS01296">
    <property type="entry name" value="RSMI"/>
    <property type="match status" value="1"/>
</dbReference>
<dbReference type="InterPro" id="IPR000878">
    <property type="entry name" value="4pyrrol_Mease"/>
</dbReference>
<dbReference type="InterPro" id="IPR014776">
    <property type="entry name" value="4pyrrole_Mease_sub2"/>
</dbReference>
<dbReference type="EC" id="2.1.1.198" evidence="6"/>
<dbReference type="CDD" id="cd11648">
    <property type="entry name" value="RsmI"/>
    <property type="match status" value="1"/>
</dbReference>
<dbReference type="OrthoDB" id="9809084at2"/>
<dbReference type="EMBL" id="NFHB01000009">
    <property type="protein sequence ID" value="OUN02211.1"/>
    <property type="molecule type" value="Genomic_DNA"/>
</dbReference>
<proteinExistence type="inferred from homology"/>
<keyword evidence="1 6" id="KW-0963">Cytoplasm</keyword>
<comment type="subcellular location">
    <subcellularLocation>
        <location evidence="6">Cytoplasm</location>
    </subcellularLocation>
</comment>
<organism evidence="9 10">
    <name type="scientific">Alistipes onderdonkii</name>
    <dbReference type="NCBI Taxonomy" id="328813"/>
    <lineage>
        <taxon>Bacteria</taxon>
        <taxon>Pseudomonadati</taxon>
        <taxon>Bacteroidota</taxon>
        <taxon>Bacteroidia</taxon>
        <taxon>Bacteroidales</taxon>
        <taxon>Rikenellaceae</taxon>
        <taxon>Alistipes</taxon>
    </lineage>
</organism>
<keyword evidence="5 6" id="KW-0949">S-adenosyl-L-methionine</keyword>
<dbReference type="FunFam" id="3.40.1010.10:FF:000007">
    <property type="entry name" value="Ribosomal RNA small subunit methyltransferase I"/>
    <property type="match status" value="1"/>
</dbReference>
<feature type="domain" description="Tetrapyrrole methylase" evidence="8">
    <location>
        <begin position="3"/>
        <end position="202"/>
    </location>
</feature>
<keyword evidence="2 6" id="KW-0698">rRNA processing</keyword>
<dbReference type="PANTHER" id="PTHR46111:SF1">
    <property type="entry name" value="RIBOSOMAL RNA SMALL SUBUNIT METHYLTRANSFERASE I"/>
    <property type="match status" value="1"/>
</dbReference>
<feature type="compositionally biased region" description="Basic and acidic residues" evidence="7">
    <location>
        <begin position="225"/>
        <end position="242"/>
    </location>
</feature>
<dbReference type="InterPro" id="IPR035996">
    <property type="entry name" value="4pyrrol_Methylase_sf"/>
</dbReference>
<evidence type="ECO:0000256" key="3">
    <source>
        <dbReference type="ARBA" id="ARBA00022603"/>
    </source>
</evidence>
<evidence type="ECO:0000259" key="8">
    <source>
        <dbReference type="Pfam" id="PF00590"/>
    </source>
</evidence>
<accession>A0A1Y3QR90</accession>
<gene>
    <name evidence="6" type="primary">rsmI</name>
    <name evidence="9" type="ORF">B5G41_12675</name>
</gene>
<dbReference type="InterPro" id="IPR018063">
    <property type="entry name" value="SAM_MeTrfase_RsmI_CS"/>
</dbReference>
<dbReference type="Proteomes" id="UP000195772">
    <property type="component" value="Unassembled WGS sequence"/>
</dbReference>
<dbReference type="AlphaFoldDB" id="A0A1Y3QR90"/>
<evidence type="ECO:0000313" key="9">
    <source>
        <dbReference type="EMBL" id="OUN02211.1"/>
    </source>
</evidence>
<dbReference type="Pfam" id="PF00590">
    <property type="entry name" value="TP_methylase"/>
    <property type="match status" value="1"/>
</dbReference>
<dbReference type="eggNOG" id="COG0313">
    <property type="taxonomic scope" value="Bacteria"/>
</dbReference>
<comment type="similarity">
    <text evidence="6">Belongs to the methyltransferase superfamily. RsmI family.</text>
</comment>
<evidence type="ECO:0000256" key="4">
    <source>
        <dbReference type="ARBA" id="ARBA00022679"/>
    </source>
</evidence>
<evidence type="ECO:0000256" key="6">
    <source>
        <dbReference type="HAMAP-Rule" id="MF_01877"/>
    </source>
</evidence>
<comment type="caution">
    <text evidence="9">The sequence shown here is derived from an EMBL/GenBank/DDBJ whole genome shotgun (WGS) entry which is preliminary data.</text>
</comment>
<comment type="catalytic activity">
    <reaction evidence="6">
        <text>cytidine(1402) in 16S rRNA + S-adenosyl-L-methionine = 2'-O-methylcytidine(1402) in 16S rRNA + S-adenosyl-L-homocysteine + H(+)</text>
        <dbReference type="Rhea" id="RHEA:42924"/>
        <dbReference type="Rhea" id="RHEA-COMP:10285"/>
        <dbReference type="Rhea" id="RHEA-COMP:10286"/>
        <dbReference type="ChEBI" id="CHEBI:15378"/>
        <dbReference type="ChEBI" id="CHEBI:57856"/>
        <dbReference type="ChEBI" id="CHEBI:59789"/>
        <dbReference type="ChEBI" id="CHEBI:74495"/>
        <dbReference type="ChEBI" id="CHEBI:82748"/>
        <dbReference type="EC" id="2.1.1.198"/>
    </reaction>
</comment>
<dbReference type="PANTHER" id="PTHR46111">
    <property type="entry name" value="RIBOSOMAL RNA SMALL SUBUNIT METHYLTRANSFERASE I"/>
    <property type="match status" value="1"/>
</dbReference>
<dbReference type="SUPFAM" id="SSF53790">
    <property type="entry name" value="Tetrapyrrole methylase"/>
    <property type="match status" value="1"/>
</dbReference>
<dbReference type="HAMAP" id="MF_01877">
    <property type="entry name" value="16SrRNA_methyltr_I"/>
    <property type="match status" value="1"/>
</dbReference>
<dbReference type="InterPro" id="IPR008189">
    <property type="entry name" value="rRNA_ssu_MeTfrase_I"/>
</dbReference>
<dbReference type="Gene3D" id="3.30.950.10">
    <property type="entry name" value="Methyltransferase, Cobalt-precorrin-4 Transmethylase, Domain 2"/>
    <property type="match status" value="1"/>
</dbReference>
<dbReference type="GO" id="GO:0070677">
    <property type="term" value="F:rRNA (cytosine-2'-O-)-methyltransferase activity"/>
    <property type="evidence" value="ECO:0007669"/>
    <property type="project" value="UniProtKB-UniRule"/>
</dbReference>
<feature type="region of interest" description="Disordered" evidence="7">
    <location>
        <begin position="222"/>
        <end position="242"/>
    </location>
</feature>
<dbReference type="PIRSF" id="PIRSF005917">
    <property type="entry name" value="MTase_YraL"/>
    <property type="match status" value="1"/>
</dbReference>
<dbReference type="NCBIfam" id="TIGR00096">
    <property type="entry name" value="16S rRNA (cytidine(1402)-2'-O)-methyltransferase"/>
    <property type="match status" value="1"/>
</dbReference>
<evidence type="ECO:0000256" key="1">
    <source>
        <dbReference type="ARBA" id="ARBA00022490"/>
    </source>
</evidence>
<reference evidence="10" key="1">
    <citation type="submission" date="2017-04" db="EMBL/GenBank/DDBJ databases">
        <title>Function of individual gut microbiota members based on whole genome sequencing of pure cultures obtained from chicken caecum.</title>
        <authorList>
            <person name="Medvecky M."/>
            <person name="Cejkova D."/>
            <person name="Polansky O."/>
            <person name="Karasova D."/>
            <person name="Kubasova T."/>
            <person name="Cizek A."/>
            <person name="Rychlik I."/>
        </authorList>
    </citation>
    <scope>NUCLEOTIDE SEQUENCE [LARGE SCALE GENOMIC DNA]</scope>
    <source>
        <strain evidence="10">An90</strain>
    </source>
</reference>
<sequence length="242" mass="26714">MAKLYIVPTPIGNLDDITLRAVNVLREVDFILAEDTRTTSFLLRHLGIEKKLHSHHKFNEHATVKMVAGSIAAGRNAALVSDAGTPGISDPGFLLVRTCVEAGIEVETLPGATALIPALVQSGFPCDRFCFEGFLPQKKGRTKQLQALADEERTMIFYESPYRVVKCLEQFAEVFGPGRRVSVSRELTKKFEQTVRGTVAEVLEHFRTTEPKGEFVIVLAGKPKPGRETQGDGDEQKIGYDE</sequence>
<keyword evidence="4 6" id="KW-0808">Transferase</keyword>
<protein>
    <recommendedName>
        <fullName evidence="6">Ribosomal RNA small subunit methyltransferase I</fullName>
        <ecNumber evidence="6">2.1.1.198</ecNumber>
    </recommendedName>
    <alternativeName>
        <fullName evidence="6">16S rRNA 2'-O-ribose C1402 methyltransferase</fullName>
    </alternativeName>
    <alternativeName>
        <fullName evidence="6">rRNA (cytidine-2'-O-)-methyltransferase RsmI</fullName>
    </alternativeName>
</protein>
<dbReference type="RefSeq" id="WP_087403286.1">
    <property type="nucleotide sequence ID" value="NZ_DAWEOI010000006.1"/>
</dbReference>
<dbReference type="GO" id="GO:0005737">
    <property type="term" value="C:cytoplasm"/>
    <property type="evidence" value="ECO:0007669"/>
    <property type="project" value="UniProtKB-SubCell"/>
</dbReference>
<dbReference type="InterPro" id="IPR014777">
    <property type="entry name" value="4pyrrole_Mease_sub1"/>
</dbReference>
<keyword evidence="3 6" id="KW-0489">Methyltransferase</keyword>
<name>A0A1Y3QR90_9BACT</name>
<evidence type="ECO:0000313" key="10">
    <source>
        <dbReference type="Proteomes" id="UP000195772"/>
    </source>
</evidence>
<evidence type="ECO:0000256" key="2">
    <source>
        <dbReference type="ARBA" id="ARBA00022552"/>
    </source>
</evidence>
<evidence type="ECO:0000256" key="5">
    <source>
        <dbReference type="ARBA" id="ARBA00022691"/>
    </source>
</evidence>
<comment type="function">
    <text evidence="6">Catalyzes the 2'-O-methylation of the ribose of cytidine 1402 (C1402) in 16S rRNA.</text>
</comment>